<sequence>MSICTIQDGLSVNVRAGHPIVLLVNSPLFLKFCLACFRLWPVDVGRSLRRLFHVRRFRFLLGLTDIRTEFFEMAKLLVIRFSHLGPCHYNLELINSLIDVLRLATSAGFSSEDV</sequence>
<feature type="transmembrane region" description="Helical" evidence="1">
    <location>
        <begin position="20"/>
        <end position="40"/>
    </location>
</feature>
<evidence type="ECO:0000313" key="3">
    <source>
        <dbReference type="WBParaSite" id="SMUV_0000028101-mRNA-1"/>
    </source>
</evidence>
<dbReference type="AlphaFoldDB" id="A0A0N5A894"/>
<keyword evidence="1" id="KW-1133">Transmembrane helix</keyword>
<evidence type="ECO:0000313" key="2">
    <source>
        <dbReference type="Proteomes" id="UP000046393"/>
    </source>
</evidence>
<keyword evidence="1" id="KW-0472">Membrane</keyword>
<reference evidence="3" key="1">
    <citation type="submission" date="2017-02" db="UniProtKB">
        <authorList>
            <consortium name="WormBaseParasite"/>
        </authorList>
    </citation>
    <scope>IDENTIFICATION</scope>
</reference>
<keyword evidence="2" id="KW-1185">Reference proteome</keyword>
<protein>
    <submittedName>
        <fullName evidence="3">Uncharacterized protein</fullName>
    </submittedName>
</protein>
<accession>A0A0N5A894</accession>
<dbReference type="WBParaSite" id="SMUV_0000028101-mRNA-1">
    <property type="protein sequence ID" value="SMUV_0000028101-mRNA-1"/>
    <property type="gene ID" value="SMUV_0000028101"/>
</dbReference>
<dbReference type="Proteomes" id="UP000046393">
    <property type="component" value="Unplaced"/>
</dbReference>
<keyword evidence="1" id="KW-0812">Transmembrane</keyword>
<proteinExistence type="predicted"/>
<name>A0A0N5A894_9BILA</name>
<evidence type="ECO:0000256" key="1">
    <source>
        <dbReference type="SAM" id="Phobius"/>
    </source>
</evidence>
<organism evidence="2 3">
    <name type="scientific">Syphacia muris</name>
    <dbReference type="NCBI Taxonomy" id="451379"/>
    <lineage>
        <taxon>Eukaryota</taxon>
        <taxon>Metazoa</taxon>
        <taxon>Ecdysozoa</taxon>
        <taxon>Nematoda</taxon>
        <taxon>Chromadorea</taxon>
        <taxon>Rhabditida</taxon>
        <taxon>Spirurina</taxon>
        <taxon>Oxyuridomorpha</taxon>
        <taxon>Oxyuroidea</taxon>
        <taxon>Oxyuridae</taxon>
        <taxon>Syphacia</taxon>
    </lineage>
</organism>